<organism evidence="3">
    <name type="scientific">Rhizophora mucronata</name>
    <name type="common">Asiatic mangrove</name>
    <dbReference type="NCBI Taxonomy" id="61149"/>
    <lineage>
        <taxon>Eukaryota</taxon>
        <taxon>Viridiplantae</taxon>
        <taxon>Streptophyta</taxon>
        <taxon>Embryophyta</taxon>
        <taxon>Tracheophyta</taxon>
        <taxon>Spermatophyta</taxon>
        <taxon>Magnoliopsida</taxon>
        <taxon>eudicotyledons</taxon>
        <taxon>Gunneridae</taxon>
        <taxon>Pentapetalae</taxon>
        <taxon>rosids</taxon>
        <taxon>fabids</taxon>
        <taxon>Malpighiales</taxon>
        <taxon>Rhizophoraceae</taxon>
        <taxon>Rhizophora</taxon>
    </lineage>
</organism>
<keyword evidence="1" id="KW-1133">Transmembrane helix</keyword>
<proteinExistence type="predicted"/>
<reference evidence="3" key="1">
    <citation type="submission" date="2018-02" db="EMBL/GenBank/DDBJ databases">
        <title>Rhizophora mucronata_Transcriptome.</title>
        <authorList>
            <person name="Meera S.P."/>
            <person name="Sreeshan A."/>
            <person name="Augustine A."/>
        </authorList>
    </citation>
    <scope>NUCLEOTIDE SEQUENCE</scope>
    <source>
        <tissue evidence="3">Leaf</tissue>
    </source>
</reference>
<feature type="chain" id="PRO_5015194908" evidence="2">
    <location>
        <begin position="31"/>
        <end position="70"/>
    </location>
</feature>
<evidence type="ECO:0000313" key="3">
    <source>
        <dbReference type="EMBL" id="MBW99239.1"/>
    </source>
</evidence>
<sequence length="70" mass="8007">MGPAKRYRSFVFALWILLLTFSLLGSVVSAQELSLGTFSFFLCICFFPYIIIKSYHGYSYLGFQVSNFSL</sequence>
<accession>A0A2P2K0K1</accession>
<feature type="signal peptide" evidence="2">
    <location>
        <begin position="1"/>
        <end position="30"/>
    </location>
</feature>
<evidence type="ECO:0000256" key="2">
    <source>
        <dbReference type="SAM" id="SignalP"/>
    </source>
</evidence>
<protein>
    <submittedName>
        <fullName evidence="3">Uncharacterized protein</fullName>
    </submittedName>
</protein>
<keyword evidence="2" id="KW-0732">Signal</keyword>
<keyword evidence="1" id="KW-0812">Transmembrane</keyword>
<feature type="transmembrane region" description="Helical" evidence="1">
    <location>
        <begin position="35"/>
        <end position="52"/>
    </location>
</feature>
<dbReference type="AlphaFoldDB" id="A0A2P2K0K1"/>
<evidence type="ECO:0000256" key="1">
    <source>
        <dbReference type="SAM" id="Phobius"/>
    </source>
</evidence>
<name>A0A2P2K0K1_RHIMU</name>
<dbReference type="EMBL" id="GGEC01018756">
    <property type="protein sequence ID" value="MBW99239.1"/>
    <property type="molecule type" value="Transcribed_RNA"/>
</dbReference>
<keyword evidence="1" id="KW-0472">Membrane</keyword>